<protein>
    <submittedName>
        <fullName evidence="1">METHYLASPARTATE MUTASE</fullName>
        <ecNumber evidence="1">5.4.99.1</ecNumber>
    </submittedName>
</protein>
<dbReference type="NCBIfam" id="TIGR01319">
    <property type="entry name" value="glmL_fam"/>
    <property type="match status" value="1"/>
</dbReference>
<dbReference type="GO" id="GO:0050097">
    <property type="term" value="F:methylaspartate mutase activity"/>
    <property type="evidence" value="ECO:0007669"/>
    <property type="project" value="UniProtKB-EC"/>
</dbReference>
<evidence type="ECO:0000313" key="2">
    <source>
        <dbReference type="Proteomes" id="UP000049855"/>
    </source>
</evidence>
<dbReference type="EC" id="5.4.99.1" evidence="1"/>
<keyword evidence="1" id="KW-0413">Isomerase</keyword>
<accession>A0A0U1KXS0</accession>
<dbReference type="EMBL" id="CTRP01000010">
    <property type="protein sequence ID" value="CQR72227.1"/>
    <property type="molecule type" value="Genomic_DNA"/>
</dbReference>
<dbReference type="InterPro" id="IPR043129">
    <property type="entry name" value="ATPase_NBD"/>
</dbReference>
<dbReference type="PIRSF" id="PIRSF004729">
    <property type="entry name" value="MutL"/>
    <property type="match status" value="1"/>
</dbReference>
<dbReference type="AlphaFoldDB" id="A0A0U1KXS0"/>
<dbReference type="Pfam" id="PF13941">
    <property type="entry name" value="MutL"/>
    <property type="match status" value="1"/>
</dbReference>
<evidence type="ECO:0000313" key="1">
    <source>
        <dbReference type="EMBL" id="CQR72227.1"/>
    </source>
</evidence>
<dbReference type="InterPro" id="IPR006230">
    <property type="entry name" value="MutL"/>
</dbReference>
<reference evidence="2" key="1">
    <citation type="submission" date="2015-03" db="EMBL/GenBank/DDBJ databases">
        <authorList>
            <person name="Nijsse Bart"/>
        </authorList>
    </citation>
    <scope>NUCLEOTIDE SEQUENCE [LARGE SCALE GENOMIC DNA]</scope>
</reference>
<organism evidence="1 2">
    <name type="scientific">Sporomusa ovata</name>
    <dbReference type="NCBI Taxonomy" id="2378"/>
    <lineage>
        <taxon>Bacteria</taxon>
        <taxon>Bacillati</taxon>
        <taxon>Bacillota</taxon>
        <taxon>Negativicutes</taxon>
        <taxon>Selenomonadales</taxon>
        <taxon>Sporomusaceae</taxon>
        <taxon>Sporomusa</taxon>
    </lineage>
</organism>
<gene>
    <name evidence="1" type="ORF">SpAn4DRAFT_2687</name>
</gene>
<name>A0A0U1KXS0_9FIRM</name>
<dbReference type="RefSeq" id="WP_021166950.1">
    <property type="nucleotide sequence ID" value="NZ_CTRP01000010.1"/>
</dbReference>
<keyword evidence="2" id="KW-1185">Reference proteome</keyword>
<dbReference type="SUPFAM" id="SSF53067">
    <property type="entry name" value="Actin-like ATPase domain"/>
    <property type="match status" value="1"/>
</dbReference>
<sequence length="460" mass="49020">MNNILLIDFGSTYTKITAVDVDREKVLGTARGITTVETDIMDGLNQALSALFAKTGKLEFSRVLGCSSAAGGLKMIAVGLVPEMTAEAAKRAALGAGAKVLKVFTHELSEYEIEEIEELKPDIILLAGGTDGGNQKVIMHNAEMLAGLKMDVPVVVAGNKSVTPQVVKILSAKITEVRPTENVMPKLDELNIEPARIVIRDIFLKRITEAKGLNRANKMVDRLVMPTPAAVLTASELLSQGGDGEPGLGDLMVMDIGGATTDVYSIAKGDPTAGGVSLKGLAEPFGKRTVEGDLGMRYSAGALLRAAGAQLIAGYAGTSPEDVVGYIAKVETDIDHLPQTDTEDNIEIAMGKACVRLSADRHVGHLETYFTPFGTSLVQTGKDLTKVATVIGTGGVIVNHHKPEEILKGIVFDETTPQVLKPQKPEFFIDNDYIMASMGLLGEEYPAVAVRMMKKYIVNK</sequence>
<proteinExistence type="predicted"/>
<dbReference type="Proteomes" id="UP000049855">
    <property type="component" value="Unassembled WGS sequence"/>
</dbReference>
<dbReference type="NCBIfam" id="NF040745">
    <property type="entry name" value="accessory_GlmL"/>
    <property type="match status" value="1"/>
</dbReference>